<evidence type="ECO:0000313" key="1">
    <source>
        <dbReference type="EMBL" id="QHT97775.1"/>
    </source>
</evidence>
<sequence>MGESVQEKKSFRSTISGYRLSPTFSLSFPHSKGSASSVKVISSI</sequence>
<protein>
    <submittedName>
        <fullName evidence="1">Uncharacterized protein</fullName>
    </submittedName>
</protein>
<accession>A0A6C0IZA3</accession>
<reference evidence="1" key="1">
    <citation type="journal article" date="2020" name="Nature">
        <title>Giant virus diversity and host interactions through global metagenomics.</title>
        <authorList>
            <person name="Schulz F."/>
            <person name="Roux S."/>
            <person name="Paez-Espino D."/>
            <person name="Jungbluth S."/>
            <person name="Walsh D.A."/>
            <person name="Denef V.J."/>
            <person name="McMahon K.D."/>
            <person name="Konstantinidis K.T."/>
            <person name="Eloe-Fadrosh E.A."/>
            <person name="Kyrpides N.C."/>
            <person name="Woyke T."/>
        </authorList>
    </citation>
    <scope>NUCLEOTIDE SEQUENCE</scope>
    <source>
        <strain evidence="1">GVMAG-M-3300025572-1</strain>
    </source>
</reference>
<proteinExistence type="predicted"/>
<dbReference type="EMBL" id="MN740283">
    <property type="protein sequence ID" value="QHT97775.1"/>
    <property type="molecule type" value="Genomic_DNA"/>
</dbReference>
<dbReference type="AlphaFoldDB" id="A0A6C0IZA3"/>
<name>A0A6C0IZA3_9ZZZZ</name>
<organism evidence="1">
    <name type="scientific">viral metagenome</name>
    <dbReference type="NCBI Taxonomy" id="1070528"/>
    <lineage>
        <taxon>unclassified sequences</taxon>
        <taxon>metagenomes</taxon>
        <taxon>organismal metagenomes</taxon>
    </lineage>
</organism>